<accession>A0AB34KKY2</accession>
<name>A0AB34KKY2_9PEZI</name>
<comment type="caution">
    <text evidence="2">The sequence shown here is derived from an EMBL/GenBank/DDBJ whole genome shotgun (WGS) entry which is preliminary data.</text>
</comment>
<reference evidence="2 3" key="1">
    <citation type="journal article" date="2020" name="Microbiol. Resour. Announc.">
        <title>Draft Genome Sequence of a Cladosporium Species Isolated from the Mesophotic Ascidian Didemnum maculosum.</title>
        <authorList>
            <person name="Gioti A."/>
            <person name="Siaperas R."/>
            <person name="Nikolaivits E."/>
            <person name="Le Goff G."/>
            <person name="Ouazzani J."/>
            <person name="Kotoulas G."/>
            <person name="Topakas E."/>
        </authorList>
    </citation>
    <scope>NUCLEOTIDE SEQUENCE [LARGE SCALE GENOMIC DNA]</scope>
    <source>
        <strain evidence="2 3">TM138-S3</strain>
    </source>
</reference>
<proteinExistence type="predicted"/>
<evidence type="ECO:0000256" key="1">
    <source>
        <dbReference type="SAM" id="Phobius"/>
    </source>
</evidence>
<keyword evidence="3" id="KW-1185">Reference proteome</keyword>
<dbReference type="GeneID" id="96007433"/>
<evidence type="ECO:0000313" key="3">
    <source>
        <dbReference type="Proteomes" id="UP000803884"/>
    </source>
</evidence>
<keyword evidence="1" id="KW-1133">Transmembrane helix</keyword>
<dbReference type="Proteomes" id="UP000803884">
    <property type="component" value="Unassembled WGS sequence"/>
</dbReference>
<organism evidence="2 3">
    <name type="scientific">Cladosporium halotolerans</name>
    <dbReference type="NCBI Taxonomy" id="1052096"/>
    <lineage>
        <taxon>Eukaryota</taxon>
        <taxon>Fungi</taxon>
        <taxon>Dikarya</taxon>
        <taxon>Ascomycota</taxon>
        <taxon>Pezizomycotina</taxon>
        <taxon>Dothideomycetes</taxon>
        <taxon>Dothideomycetidae</taxon>
        <taxon>Cladosporiales</taxon>
        <taxon>Cladosporiaceae</taxon>
        <taxon>Cladosporium</taxon>
    </lineage>
</organism>
<dbReference type="EMBL" id="JAAQHG020000018">
    <property type="protein sequence ID" value="KAL1585614.1"/>
    <property type="molecule type" value="Genomic_DNA"/>
</dbReference>
<sequence length="101" mass="11296">MQSTRAFNMLRQRAAPAFRAQPTRGLRLQASPKMRTPVPKEEHSAHTISQRIRSLKKIPVELLPIAAVLAVALGAAGYSIIRKFYTDSTLRLYRSGPSKDH</sequence>
<keyword evidence="1" id="KW-0812">Transmembrane</keyword>
<evidence type="ECO:0008006" key="4">
    <source>
        <dbReference type="Google" id="ProtNLM"/>
    </source>
</evidence>
<keyword evidence="1" id="KW-0472">Membrane</keyword>
<evidence type="ECO:0000313" key="2">
    <source>
        <dbReference type="EMBL" id="KAL1585614.1"/>
    </source>
</evidence>
<gene>
    <name evidence="2" type="ORF">WHR41_05990</name>
</gene>
<dbReference type="AlphaFoldDB" id="A0AB34KKY2"/>
<feature type="transmembrane region" description="Helical" evidence="1">
    <location>
        <begin position="60"/>
        <end position="81"/>
    </location>
</feature>
<protein>
    <recommendedName>
        <fullName evidence="4">NADH-ubiquinone reductase complex 1 MLRQ subunit</fullName>
    </recommendedName>
</protein>
<dbReference type="RefSeq" id="XP_069228720.1">
    <property type="nucleotide sequence ID" value="XM_069374595.1"/>
</dbReference>